<gene>
    <name evidence="1" type="ORF">NM688_g3923</name>
</gene>
<comment type="caution">
    <text evidence="1">The sequence shown here is derived from an EMBL/GenBank/DDBJ whole genome shotgun (WGS) entry which is preliminary data.</text>
</comment>
<name>A0ACC1T510_9APHY</name>
<dbReference type="Proteomes" id="UP001148662">
    <property type="component" value="Unassembled WGS sequence"/>
</dbReference>
<sequence>MAQAVQLPAPEDSSSSEKGSLPVLDPEANAPIEDIIDKCPDGGLKAWLVVLGLSVGSCTSFGLVQAWGVFQAYYAESLLSNTSPSNIAWIGSIQYSFGFMPGIFFGRLFDMGYLRLPMLFASALLVVATIVTGQCKEYWQFLLCQGVATGIASGILFTAIVGTYAHWFDKRLGLAYAVGSFGSFAWTMRITGFIVFGFLAICNLTIARRLPPKNHQGPFFRLGEFRSPAYCAYTFAALVEFLGLYTVRRSTVIRTPDTNG</sequence>
<organism evidence="1 2">
    <name type="scientific">Phlebia brevispora</name>
    <dbReference type="NCBI Taxonomy" id="194682"/>
    <lineage>
        <taxon>Eukaryota</taxon>
        <taxon>Fungi</taxon>
        <taxon>Dikarya</taxon>
        <taxon>Basidiomycota</taxon>
        <taxon>Agaricomycotina</taxon>
        <taxon>Agaricomycetes</taxon>
        <taxon>Polyporales</taxon>
        <taxon>Meruliaceae</taxon>
        <taxon>Phlebia</taxon>
    </lineage>
</organism>
<keyword evidence="2" id="KW-1185">Reference proteome</keyword>
<proteinExistence type="predicted"/>
<evidence type="ECO:0000313" key="1">
    <source>
        <dbReference type="EMBL" id="KAJ3552879.1"/>
    </source>
</evidence>
<dbReference type="EMBL" id="JANHOG010000606">
    <property type="protein sequence ID" value="KAJ3552879.1"/>
    <property type="molecule type" value="Genomic_DNA"/>
</dbReference>
<reference evidence="1" key="1">
    <citation type="submission" date="2022-07" db="EMBL/GenBank/DDBJ databases">
        <title>Genome Sequence of Phlebia brevispora.</title>
        <authorList>
            <person name="Buettner E."/>
        </authorList>
    </citation>
    <scope>NUCLEOTIDE SEQUENCE</scope>
    <source>
        <strain evidence="1">MPL23</strain>
    </source>
</reference>
<evidence type="ECO:0000313" key="2">
    <source>
        <dbReference type="Proteomes" id="UP001148662"/>
    </source>
</evidence>
<accession>A0ACC1T510</accession>
<protein>
    <submittedName>
        <fullName evidence="1">Uncharacterized protein</fullName>
    </submittedName>
</protein>